<evidence type="ECO:0000313" key="2">
    <source>
        <dbReference type="Proteomes" id="UP000638353"/>
    </source>
</evidence>
<dbReference type="AlphaFoldDB" id="A0A919CA67"/>
<sequence length="102" mass="11088">MAAPEPREGGGMDVRDLRNVQVVGEEAEFVGTPLSAEEERRAHAALFSELGNALADRGSTTFPAYSPAERLRLVRVGEALSAHWGIPVRVEAVDQCRMRLSV</sequence>
<proteinExistence type="predicted"/>
<protein>
    <submittedName>
        <fullName evidence="1">Uncharacterized protein</fullName>
    </submittedName>
</protein>
<accession>A0A919CA67</accession>
<dbReference type="EMBL" id="BMVC01000004">
    <property type="protein sequence ID" value="GHC91583.1"/>
    <property type="molecule type" value="Genomic_DNA"/>
</dbReference>
<gene>
    <name evidence="1" type="ORF">GCM10010334_26750</name>
</gene>
<reference evidence="1" key="1">
    <citation type="journal article" date="2014" name="Int. J. Syst. Evol. Microbiol.">
        <title>Complete genome sequence of Corynebacterium casei LMG S-19264T (=DSM 44701T), isolated from a smear-ripened cheese.</title>
        <authorList>
            <consortium name="US DOE Joint Genome Institute (JGI-PGF)"/>
            <person name="Walter F."/>
            <person name="Albersmeier A."/>
            <person name="Kalinowski J."/>
            <person name="Ruckert C."/>
        </authorList>
    </citation>
    <scope>NUCLEOTIDE SEQUENCE</scope>
    <source>
        <strain evidence="1">JCM 4637</strain>
    </source>
</reference>
<evidence type="ECO:0000313" key="1">
    <source>
        <dbReference type="EMBL" id="GHC91583.1"/>
    </source>
</evidence>
<comment type="caution">
    <text evidence="1">The sequence shown here is derived from an EMBL/GenBank/DDBJ whole genome shotgun (WGS) entry which is preliminary data.</text>
</comment>
<name>A0A919CA67_9ACTN</name>
<organism evidence="1 2">
    <name type="scientific">Streptomyces finlayi</name>
    <dbReference type="NCBI Taxonomy" id="67296"/>
    <lineage>
        <taxon>Bacteria</taxon>
        <taxon>Bacillati</taxon>
        <taxon>Actinomycetota</taxon>
        <taxon>Actinomycetes</taxon>
        <taxon>Kitasatosporales</taxon>
        <taxon>Streptomycetaceae</taxon>
        <taxon>Streptomyces</taxon>
    </lineage>
</organism>
<reference evidence="1" key="2">
    <citation type="submission" date="2020-09" db="EMBL/GenBank/DDBJ databases">
        <authorList>
            <person name="Sun Q."/>
            <person name="Ohkuma M."/>
        </authorList>
    </citation>
    <scope>NUCLEOTIDE SEQUENCE</scope>
    <source>
        <strain evidence="1">JCM 4637</strain>
    </source>
</reference>
<dbReference type="Proteomes" id="UP000638353">
    <property type="component" value="Unassembled WGS sequence"/>
</dbReference>